<gene>
    <name evidence="1" type="ORF">ACOLOM_LOCUS8762</name>
</gene>
<accession>A0ACA9NN84</accession>
<feature type="non-terminal residue" evidence="1">
    <location>
        <position position="1"/>
    </location>
</feature>
<organism evidence="1 2">
    <name type="scientific">Acaulospora colombiana</name>
    <dbReference type="NCBI Taxonomy" id="27376"/>
    <lineage>
        <taxon>Eukaryota</taxon>
        <taxon>Fungi</taxon>
        <taxon>Fungi incertae sedis</taxon>
        <taxon>Mucoromycota</taxon>
        <taxon>Glomeromycotina</taxon>
        <taxon>Glomeromycetes</taxon>
        <taxon>Diversisporales</taxon>
        <taxon>Acaulosporaceae</taxon>
        <taxon>Acaulospora</taxon>
    </lineage>
</organism>
<dbReference type="EMBL" id="CAJVPT010023501">
    <property type="protein sequence ID" value="CAG8665831.1"/>
    <property type="molecule type" value="Genomic_DNA"/>
</dbReference>
<keyword evidence="2" id="KW-1185">Reference proteome</keyword>
<reference evidence="1" key="1">
    <citation type="submission" date="2021-06" db="EMBL/GenBank/DDBJ databases">
        <authorList>
            <person name="Kallberg Y."/>
            <person name="Tangrot J."/>
            <person name="Rosling A."/>
        </authorList>
    </citation>
    <scope>NUCLEOTIDE SEQUENCE</scope>
    <source>
        <strain evidence="1">CL356</strain>
    </source>
</reference>
<dbReference type="Proteomes" id="UP000789525">
    <property type="component" value="Unassembled WGS sequence"/>
</dbReference>
<proteinExistence type="predicted"/>
<protein>
    <submittedName>
        <fullName evidence="1">14004_t:CDS:1</fullName>
    </submittedName>
</protein>
<feature type="non-terminal residue" evidence="1">
    <location>
        <position position="973"/>
    </location>
</feature>
<evidence type="ECO:0000313" key="2">
    <source>
        <dbReference type="Proteomes" id="UP000789525"/>
    </source>
</evidence>
<name>A0ACA9NN84_9GLOM</name>
<sequence>LNGPVYTIAYNEQNGTIYFGGRFTATGDGSFGVSNNTQPINIKNATVICGGDLDGPSNTWLLQDNMPGFWRVAFNTSLSPTAISIRNTNYQGRGTKSFRLVSSPDQSVLTLVYANATTGEITNCSNICTLDPNNQVFQIYYFNQPVNLTGFEIDILEWYGEGGGLHGIQLFQTGKSFHLMHVEHESIFSQLPNNYACYDSFEIIRYRSVKTVGNWTSRLLSGIWEYVMMTTIPSSQLTSSTAELTLIPYIPESGYYNVTLFTPSCLPIGCSSTTSIDVKLIVMPNVSITFTITENYTEEYHEDAIYSGFVVATSAAFQPRVEITVSKTAKPPADGGDAVIYVDRVLFKPTNISNNSLSGLLQYTPASSGVQASWYGLHGKLAPGANVSDIAVISSSEIIIGGKFENETFSNIVQYDGSSFTSLPSGGLNGQVNVVLQVGNDLMVGGLFNSTASNDATGFNNLAIYNIEKRSWRAAGEGVNGEVTRLAPVNEFNSSRVHVVGRFNTLISQQAVAQNATFGNVTFGHAVWDDSIENWVSTVFVEGLVGDVVPYSLPNNQTVISFWGGNIISALSFEAFSGILITSSGISPLPIYPQSNASEVIINAACTDPTQTYQIIGGKFQFDNLNNIGILKNNAWNAVSVGNVIEVRALTVYDNILYVGSSVNSSKDQAFAVFTLSDFKTVNTLPLSASDNQIRVNSIKNRGGTDNIVVAGKFDQAGSLYCESVCLWISGNQRWSPLSNNNVSGEILSIDFIGTDQNQNILMAAGNLTFGKTLVYLAQYDFTKSVWQEMASPGNGSNQLPGPATVVLNDFKKNGQFFVAGYGRSDNAVYLRKWDGNKFRDISQGLLKNSIISQLSLVPAESQHGSSDILDASWLLLIAGDLALTSYGNVSAALYDGSTLYPYLISAGGGTLGKIFSIFAPISPGFLNGKNFLPVPLVILISVSISLAFIFILVAAGMSFMYFKRRRVSKSRS</sequence>
<evidence type="ECO:0000313" key="1">
    <source>
        <dbReference type="EMBL" id="CAG8665831.1"/>
    </source>
</evidence>
<comment type="caution">
    <text evidence="1">The sequence shown here is derived from an EMBL/GenBank/DDBJ whole genome shotgun (WGS) entry which is preliminary data.</text>
</comment>